<name>A0ABZ1CMG0_9PROT</name>
<keyword evidence="2" id="KW-1185">Reference proteome</keyword>
<reference evidence="1 2" key="1">
    <citation type="submission" date="2023-12" db="EMBL/GenBank/DDBJ databases">
        <title>Thiobacillus sedimentum sp. nov., a chemolithoautotrophic sulfur-oxidizing bacterium isolated from freshwater sediment.</title>
        <authorList>
            <person name="Luo J."/>
            <person name="Dai C."/>
        </authorList>
    </citation>
    <scope>NUCLEOTIDE SEQUENCE [LARGE SCALE GENOMIC DNA]</scope>
    <source>
        <strain evidence="1 2">SCUT-2</strain>
    </source>
</reference>
<dbReference type="Proteomes" id="UP001334732">
    <property type="component" value="Chromosome"/>
</dbReference>
<evidence type="ECO:0000313" key="2">
    <source>
        <dbReference type="Proteomes" id="UP001334732"/>
    </source>
</evidence>
<proteinExistence type="predicted"/>
<accession>A0ABZ1CMG0</accession>
<gene>
    <name evidence="1" type="ORF">VA613_06185</name>
</gene>
<organism evidence="1 2">
    <name type="scientific">Thiobacillus sedimenti</name>
    <dbReference type="NCBI Taxonomy" id="3110231"/>
    <lineage>
        <taxon>Bacteria</taxon>
        <taxon>Pseudomonadati</taxon>
        <taxon>Pseudomonadota</taxon>
        <taxon>Betaproteobacteria</taxon>
        <taxon>Nitrosomonadales</taxon>
        <taxon>Thiobacillaceae</taxon>
        <taxon>Thiobacillus</taxon>
    </lineage>
</organism>
<evidence type="ECO:0000313" key="1">
    <source>
        <dbReference type="EMBL" id="WRS40461.1"/>
    </source>
</evidence>
<protein>
    <submittedName>
        <fullName evidence="1">Uncharacterized protein</fullName>
    </submittedName>
</protein>
<dbReference type="RefSeq" id="WP_324780989.1">
    <property type="nucleotide sequence ID" value="NZ_CP141769.1"/>
</dbReference>
<dbReference type="EMBL" id="CP141769">
    <property type="protein sequence ID" value="WRS40461.1"/>
    <property type="molecule type" value="Genomic_DNA"/>
</dbReference>
<sequence>MADKPITHLPLVTDVVAIMHGDLRVTHPSSSENLEVLLDTQGETHLLFSLTPQAASALKATLETLLLTQGSPLGQEPPLPTKHH</sequence>